<dbReference type="EMBL" id="LAZR01006630">
    <property type="protein sequence ID" value="KKM90759.1"/>
    <property type="molecule type" value="Genomic_DNA"/>
</dbReference>
<gene>
    <name evidence="2" type="ORF">LCGC14_1235480</name>
</gene>
<evidence type="ECO:0008006" key="3">
    <source>
        <dbReference type="Google" id="ProtNLM"/>
    </source>
</evidence>
<sequence length="45" mass="5204">MTPLPWLSIGLFVLGFVVWSYAFFVLGRAYELRRWRKALRGGSDA</sequence>
<name>A0A0F9L7C1_9ZZZZ</name>
<keyword evidence="1" id="KW-1133">Transmembrane helix</keyword>
<dbReference type="AlphaFoldDB" id="A0A0F9L7C1"/>
<proteinExistence type="predicted"/>
<comment type="caution">
    <text evidence="2">The sequence shown here is derived from an EMBL/GenBank/DDBJ whole genome shotgun (WGS) entry which is preliminary data.</text>
</comment>
<evidence type="ECO:0000256" key="1">
    <source>
        <dbReference type="SAM" id="Phobius"/>
    </source>
</evidence>
<protein>
    <recommendedName>
        <fullName evidence="3">CcmD family protein</fullName>
    </recommendedName>
</protein>
<organism evidence="2">
    <name type="scientific">marine sediment metagenome</name>
    <dbReference type="NCBI Taxonomy" id="412755"/>
    <lineage>
        <taxon>unclassified sequences</taxon>
        <taxon>metagenomes</taxon>
        <taxon>ecological metagenomes</taxon>
    </lineage>
</organism>
<reference evidence="2" key="1">
    <citation type="journal article" date="2015" name="Nature">
        <title>Complex archaea that bridge the gap between prokaryotes and eukaryotes.</title>
        <authorList>
            <person name="Spang A."/>
            <person name="Saw J.H."/>
            <person name="Jorgensen S.L."/>
            <person name="Zaremba-Niedzwiedzka K."/>
            <person name="Martijn J."/>
            <person name="Lind A.E."/>
            <person name="van Eijk R."/>
            <person name="Schleper C."/>
            <person name="Guy L."/>
            <person name="Ettema T.J."/>
        </authorList>
    </citation>
    <scope>NUCLEOTIDE SEQUENCE</scope>
</reference>
<keyword evidence="1" id="KW-0472">Membrane</keyword>
<evidence type="ECO:0000313" key="2">
    <source>
        <dbReference type="EMBL" id="KKM90759.1"/>
    </source>
</evidence>
<feature type="transmembrane region" description="Helical" evidence="1">
    <location>
        <begin position="6"/>
        <end position="27"/>
    </location>
</feature>
<accession>A0A0F9L7C1</accession>
<keyword evidence="1" id="KW-0812">Transmembrane</keyword>